<dbReference type="Proteomes" id="UP000199556">
    <property type="component" value="Unassembled WGS sequence"/>
</dbReference>
<dbReference type="PANTHER" id="PTHR40072:SF1">
    <property type="entry name" value="MOLYBDOPTERIN-GUANINE DINUCLEOTIDE BIOSYNTHESIS ADAPTER PROTEIN"/>
    <property type="match status" value="1"/>
</dbReference>
<dbReference type="STRING" id="195064.SAMN05421721_102173"/>
<protein>
    <submittedName>
        <fullName evidence="2">Molybdopterin guanine dinucleotide biosynthesis accessory protein MobB</fullName>
    </submittedName>
</protein>
<dbReference type="InterPro" id="IPR004435">
    <property type="entry name" value="MobB_dom"/>
</dbReference>
<dbReference type="RefSeq" id="WP_090483578.1">
    <property type="nucleotide sequence ID" value="NZ_FOUO01000002.1"/>
</dbReference>
<dbReference type="OrthoDB" id="9788394at2"/>
<keyword evidence="3" id="KW-1185">Reference proteome</keyword>
<evidence type="ECO:0000313" key="3">
    <source>
        <dbReference type="Proteomes" id="UP000199556"/>
    </source>
</evidence>
<dbReference type="InterPro" id="IPR027417">
    <property type="entry name" value="P-loop_NTPase"/>
</dbReference>
<dbReference type="InterPro" id="IPR052539">
    <property type="entry name" value="MGD_biosynthesis_adapter"/>
</dbReference>
<dbReference type="SUPFAM" id="SSF52540">
    <property type="entry name" value="P-loop containing nucleoside triphosphate hydrolases"/>
    <property type="match status" value="1"/>
</dbReference>
<organism evidence="2 3">
    <name type="scientific">Ectothiorhodospira mobilis</name>
    <dbReference type="NCBI Taxonomy" id="195064"/>
    <lineage>
        <taxon>Bacteria</taxon>
        <taxon>Pseudomonadati</taxon>
        <taxon>Pseudomonadota</taxon>
        <taxon>Gammaproteobacteria</taxon>
        <taxon>Chromatiales</taxon>
        <taxon>Ectothiorhodospiraceae</taxon>
        <taxon>Ectothiorhodospira</taxon>
    </lineage>
</organism>
<evidence type="ECO:0000313" key="2">
    <source>
        <dbReference type="EMBL" id="SFM30364.1"/>
    </source>
</evidence>
<sequence>MHAADPSPHRPDNPIPILGLAAWSGTGKTTLLAALIPLLRAQGLRPALIKHAHHRFDVDHPGKDSHVLREAGAEQVLVASRHRMALMVESPEPREPQLEELLRHLDPGRTDLVLVEGFREAPRLPKIELHRAALGRPLLHPGDPDILAVASDAPASLEIPLPLLDLNAPPAIARFILDWLEG</sequence>
<evidence type="ECO:0000259" key="1">
    <source>
        <dbReference type="Pfam" id="PF03205"/>
    </source>
</evidence>
<dbReference type="CDD" id="cd03116">
    <property type="entry name" value="MobB"/>
    <property type="match status" value="1"/>
</dbReference>
<gene>
    <name evidence="2" type="ORF">SAMN05421721_102173</name>
</gene>
<feature type="domain" description="Molybdopterin-guanine dinucleotide biosynthesis protein B (MobB)" evidence="1">
    <location>
        <begin position="17"/>
        <end position="152"/>
    </location>
</feature>
<dbReference type="GO" id="GO:0006777">
    <property type="term" value="P:Mo-molybdopterin cofactor biosynthetic process"/>
    <property type="evidence" value="ECO:0007669"/>
    <property type="project" value="InterPro"/>
</dbReference>
<reference evidence="2 3" key="1">
    <citation type="submission" date="2016-10" db="EMBL/GenBank/DDBJ databases">
        <authorList>
            <person name="de Groot N.N."/>
        </authorList>
    </citation>
    <scope>NUCLEOTIDE SEQUENCE [LARGE SCALE GENOMIC DNA]</scope>
    <source>
        <strain evidence="2 3">DSM 4180</strain>
    </source>
</reference>
<dbReference type="AlphaFoldDB" id="A0A1I4PRN2"/>
<name>A0A1I4PRN2_ECTMO</name>
<dbReference type="PANTHER" id="PTHR40072">
    <property type="entry name" value="MOLYBDOPTERIN-GUANINE DINUCLEOTIDE BIOSYNTHESIS ADAPTER PROTEIN-RELATED"/>
    <property type="match status" value="1"/>
</dbReference>
<dbReference type="Pfam" id="PF03205">
    <property type="entry name" value="MobB"/>
    <property type="match status" value="1"/>
</dbReference>
<dbReference type="NCBIfam" id="TIGR00176">
    <property type="entry name" value="mobB"/>
    <property type="match status" value="1"/>
</dbReference>
<proteinExistence type="predicted"/>
<accession>A0A1I4PRN2</accession>
<dbReference type="GO" id="GO:0005525">
    <property type="term" value="F:GTP binding"/>
    <property type="evidence" value="ECO:0007669"/>
    <property type="project" value="InterPro"/>
</dbReference>
<dbReference type="Gene3D" id="3.40.50.300">
    <property type="entry name" value="P-loop containing nucleotide triphosphate hydrolases"/>
    <property type="match status" value="1"/>
</dbReference>
<dbReference type="EMBL" id="FOUO01000002">
    <property type="protein sequence ID" value="SFM30364.1"/>
    <property type="molecule type" value="Genomic_DNA"/>
</dbReference>
<dbReference type="FunFam" id="3.40.50.300:FF:000920">
    <property type="entry name" value="Molybdopterin-guanine dinucleotide biosynthesis protein B"/>
    <property type="match status" value="1"/>
</dbReference>